<dbReference type="Proteomes" id="UP001342314">
    <property type="component" value="Unassembled WGS sequence"/>
</dbReference>
<evidence type="ECO:0000313" key="3">
    <source>
        <dbReference type="EMBL" id="GJN87174.1"/>
    </source>
</evidence>
<feature type="compositionally biased region" description="Low complexity" evidence="1">
    <location>
        <begin position="135"/>
        <end position="179"/>
    </location>
</feature>
<evidence type="ECO:0000256" key="1">
    <source>
        <dbReference type="SAM" id="MobiDB-lite"/>
    </source>
</evidence>
<evidence type="ECO:0000256" key="2">
    <source>
        <dbReference type="SAM" id="SignalP"/>
    </source>
</evidence>
<comment type="caution">
    <text evidence="3">The sequence shown here is derived from an EMBL/GenBank/DDBJ whole genome shotgun (WGS) entry which is preliminary data.</text>
</comment>
<feature type="chain" id="PRO_5043416786" evidence="2">
    <location>
        <begin position="18"/>
        <end position="214"/>
    </location>
</feature>
<name>A0AAV5G9S4_9BASI</name>
<accession>A0AAV5G9S4</accession>
<keyword evidence="2" id="KW-0732">Signal</keyword>
<evidence type="ECO:0000313" key="4">
    <source>
        <dbReference type="Proteomes" id="UP001342314"/>
    </source>
</evidence>
<sequence>MHAAILLAPLFASAVVAVPTKQPAELVKRQEINSSDPWSAIVESMGEFTFTAALAVDDGGQCSTECQGWTDAIAPCTEKDDDEQIVRCACSESAVTPMLPCGQCLSAGTENNFVPGFQSTCVKVYEAPASASGASSSSSSAASSSQSHSSGSAASTSGASHSSDVAGASATGTTGNGTNVESQNGDNGAGSLISSGLPAVMAAAVSFGAVVLIV</sequence>
<proteinExistence type="predicted"/>
<gene>
    <name evidence="3" type="ORF">Rhopal_000119-T1</name>
</gene>
<organism evidence="3 4">
    <name type="scientific">Rhodotorula paludigena</name>
    <dbReference type="NCBI Taxonomy" id="86838"/>
    <lineage>
        <taxon>Eukaryota</taxon>
        <taxon>Fungi</taxon>
        <taxon>Dikarya</taxon>
        <taxon>Basidiomycota</taxon>
        <taxon>Pucciniomycotina</taxon>
        <taxon>Microbotryomycetes</taxon>
        <taxon>Sporidiobolales</taxon>
        <taxon>Sporidiobolaceae</taxon>
        <taxon>Rhodotorula</taxon>
    </lineage>
</organism>
<dbReference type="AlphaFoldDB" id="A0AAV5G9S4"/>
<reference evidence="3 4" key="1">
    <citation type="submission" date="2021-12" db="EMBL/GenBank/DDBJ databases">
        <title>High titer production of polyol ester of fatty acids by Rhodotorula paludigena BS15 towards product separation-free biomass refinery.</title>
        <authorList>
            <person name="Mano J."/>
            <person name="Ono H."/>
            <person name="Tanaka T."/>
            <person name="Naito K."/>
            <person name="Sushida H."/>
            <person name="Ike M."/>
            <person name="Tokuyasu K."/>
            <person name="Kitaoka M."/>
        </authorList>
    </citation>
    <scope>NUCLEOTIDE SEQUENCE [LARGE SCALE GENOMIC DNA]</scope>
    <source>
        <strain evidence="3 4">BS15</strain>
    </source>
</reference>
<feature type="signal peptide" evidence="2">
    <location>
        <begin position="1"/>
        <end position="17"/>
    </location>
</feature>
<feature type="region of interest" description="Disordered" evidence="1">
    <location>
        <begin position="135"/>
        <end position="186"/>
    </location>
</feature>
<keyword evidence="4" id="KW-1185">Reference proteome</keyword>
<dbReference type="EMBL" id="BQKY01000001">
    <property type="protein sequence ID" value="GJN87174.1"/>
    <property type="molecule type" value="Genomic_DNA"/>
</dbReference>
<protein>
    <submittedName>
        <fullName evidence="3">Uncharacterized protein</fullName>
    </submittedName>
</protein>